<comment type="caution">
    <text evidence="11">The sequence shown here is derived from an EMBL/GenBank/DDBJ whole genome shotgun (WGS) entry which is preliminary data.</text>
</comment>
<dbReference type="Pfam" id="PF00041">
    <property type="entry name" value="fn3"/>
    <property type="match status" value="1"/>
</dbReference>
<dbReference type="OrthoDB" id="7294637at2"/>
<evidence type="ECO:0000259" key="9">
    <source>
        <dbReference type="PROSITE" id="PS50022"/>
    </source>
</evidence>
<dbReference type="InterPro" id="IPR013783">
    <property type="entry name" value="Ig-like_fold"/>
</dbReference>
<dbReference type="Pfam" id="PF13859">
    <property type="entry name" value="BNR_3"/>
    <property type="match status" value="1"/>
</dbReference>
<dbReference type="Pfam" id="PF02973">
    <property type="entry name" value="Sialidase"/>
    <property type="match status" value="1"/>
</dbReference>
<dbReference type="PANTHER" id="PTHR10628">
    <property type="entry name" value="SIALIDASE"/>
    <property type="match status" value="1"/>
</dbReference>
<dbReference type="SUPFAM" id="SSF49899">
    <property type="entry name" value="Concanavalin A-like lectins/glucanases"/>
    <property type="match status" value="1"/>
</dbReference>
<dbReference type="GO" id="GO:0005737">
    <property type="term" value="C:cytoplasm"/>
    <property type="evidence" value="ECO:0007669"/>
    <property type="project" value="TreeGrafter"/>
</dbReference>
<dbReference type="PROSITE" id="PS50022">
    <property type="entry name" value="FA58C_3"/>
    <property type="match status" value="1"/>
</dbReference>
<dbReference type="InterPro" id="IPR003961">
    <property type="entry name" value="FN3_dom"/>
</dbReference>
<evidence type="ECO:0000256" key="8">
    <source>
        <dbReference type="SAM" id="SignalP"/>
    </source>
</evidence>
<evidence type="ECO:0000256" key="3">
    <source>
        <dbReference type="ARBA" id="ARBA00012733"/>
    </source>
</evidence>
<dbReference type="InterPro" id="IPR011040">
    <property type="entry name" value="Sialidase"/>
</dbReference>
<dbReference type="PANTHER" id="PTHR10628:SF30">
    <property type="entry name" value="EXO-ALPHA-SIALIDASE"/>
    <property type="match status" value="1"/>
</dbReference>
<dbReference type="RefSeq" id="WP_152888108.1">
    <property type="nucleotide sequence ID" value="NZ_WHJC01000032.1"/>
</dbReference>
<dbReference type="EC" id="3.2.1.18" evidence="3"/>
<dbReference type="Gene3D" id="2.60.40.10">
    <property type="entry name" value="Immunoglobulins"/>
    <property type="match status" value="1"/>
</dbReference>
<dbReference type="GO" id="GO:0016020">
    <property type="term" value="C:membrane"/>
    <property type="evidence" value="ECO:0007669"/>
    <property type="project" value="TreeGrafter"/>
</dbReference>
<organism evidence="11 12">
    <name type="scientific">Clostridium tarantellae</name>
    <dbReference type="NCBI Taxonomy" id="39493"/>
    <lineage>
        <taxon>Bacteria</taxon>
        <taxon>Bacillati</taxon>
        <taxon>Bacillota</taxon>
        <taxon>Clostridia</taxon>
        <taxon>Eubacteriales</taxon>
        <taxon>Clostridiaceae</taxon>
        <taxon>Clostridium</taxon>
    </lineage>
</organism>
<dbReference type="GO" id="GO:0009313">
    <property type="term" value="P:oligosaccharide catabolic process"/>
    <property type="evidence" value="ECO:0007669"/>
    <property type="project" value="TreeGrafter"/>
</dbReference>
<dbReference type="SMART" id="SM00060">
    <property type="entry name" value="FN3"/>
    <property type="match status" value="1"/>
</dbReference>
<proteinExistence type="inferred from homology"/>
<keyword evidence="6" id="KW-0378">Hydrolase</keyword>
<feature type="signal peptide" evidence="8">
    <location>
        <begin position="1"/>
        <end position="23"/>
    </location>
</feature>
<evidence type="ECO:0000256" key="6">
    <source>
        <dbReference type="ARBA" id="ARBA00022801"/>
    </source>
</evidence>
<comment type="similarity">
    <text evidence="2">Belongs to the glycosyl hydrolase 33 family.</text>
</comment>
<dbReference type="InterPro" id="IPR004124">
    <property type="entry name" value="Glyco_hydro_33_N"/>
</dbReference>
<keyword evidence="4 8" id="KW-0732">Signal</keyword>
<dbReference type="SUPFAM" id="SSF49785">
    <property type="entry name" value="Galactose-binding domain-like"/>
    <property type="match status" value="1"/>
</dbReference>
<evidence type="ECO:0000313" key="12">
    <source>
        <dbReference type="Proteomes" id="UP000430345"/>
    </source>
</evidence>
<comment type="catalytic activity">
    <reaction evidence="1">
        <text>Hydrolysis of alpha-(2-&gt;3)-, alpha-(2-&gt;6)-, alpha-(2-&gt;8)- glycosidic linkages of terminal sialic acid residues in oligosaccharides, glycoproteins, glycolipids, colominic acid and synthetic substrates.</text>
        <dbReference type="EC" id="3.2.1.18"/>
    </reaction>
</comment>
<evidence type="ECO:0000256" key="7">
    <source>
        <dbReference type="ARBA" id="ARBA00023295"/>
    </source>
</evidence>
<dbReference type="InterPro" id="IPR036278">
    <property type="entry name" value="Sialidase_sf"/>
</dbReference>
<keyword evidence="12" id="KW-1185">Reference proteome</keyword>
<evidence type="ECO:0000256" key="1">
    <source>
        <dbReference type="ARBA" id="ARBA00000427"/>
    </source>
</evidence>
<protein>
    <recommendedName>
        <fullName evidence="3">exo-alpha-sialidase</fullName>
        <ecNumber evidence="3">3.2.1.18</ecNumber>
    </recommendedName>
</protein>
<dbReference type="InterPro" id="IPR008979">
    <property type="entry name" value="Galactose-bd-like_sf"/>
</dbReference>
<evidence type="ECO:0000313" key="11">
    <source>
        <dbReference type="EMBL" id="MPQ42991.1"/>
    </source>
</evidence>
<evidence type="ECO:0000256" key="5">
    <source>
        <dbReference type="ARBA" id="ARBA00022737"/>
    </source>
</evidence>
<dbReference type="PROSITE" id="PS50853">
    <property type="entry name" value="FN3"/>
    <property type="match status" value="1"/>
</dbReference>
<gene>
    <name evidence="11" type="ORF">GBZ86_04365</name>
</gene>
<dbReference type="InterPro" id="IPR023364">
    <property type="entry name" value="Trans_sialidase_dom3"/>
</dbReference>
<keyword evidence="7" id="KW-0326">Glycosidase</keyword>
<dbReference type="InterPro" id="IPR013320">
    <property type="entry name" value="ConA-like_dom_sf"/>
</dbReference>
<dbReference type="Gene3D" id="2.60.120.200">
    <property type="match status" value="1"/>
</dbReference>
<keyword evidence="5" id="KW-0677">Repeat</keyword>
<dbReference type="CDD" id="cd00063">
    <property type="entry name" value="FN3"/>
    <property type="match status" value="1"/>
</dbReference>
<dbReference type="EMBL" id="WHJC01000032">
    <property type="protein sequence ID" value="MPQ42991.1"/>
    <property type="molecule type" value="Genomic_DNA"/>
</dbReference>
<feature type="domain" description="F5/8 type C" evidence="9">
    <location>
        <begin position="39"/>
        <end position="184"/>
    </location>
</feature>
<dbReference type="Gene3D" id="2.120.10.10">
    <property type="match status" value="1"/>
</dbReference>
<dbReference type="CDD" id="cd15482">
    <property type="entry name" value="Sialidase_non-viral"/>
    <property type="match status" value="1"/>
</dbReference>
<dbReference type="SUPFAM" id="SSF49265">
    <property type="entry name" value="Fibronectin type III"/>
    <property type="match status" value="1"/>
</dbReference>
<evidence type="ECO:0000256" key="2">
    <source>
        <dbReference type="ARBA" id="ARBA00009348"/>
    </source>
</evidence>
<dbReference type="GO" id="GO:0006689">
    <property type="term" value="P:ganglioside catabolic process"/>
    <property type="evidence" value="ECO:0007669"/>
    <property type="project" value="TreeGrafter"/>
</dbReference>
<dbReference type="InterPro" id="IPR036116">
    <property type="entry name" value="FN3_sf"/>
</dbReference>
<feature type="chain" id="PRO_5039718636" description="exo-alpha-sialidase" evidence="8">
    <location>
        <begin position="24"/>
        <end position="1046"/>
    </location>
</feature>
<dbReference type="AlphaFoldDB" id="A0A6I1MQ39"/>
<reference evidence="11 12" key="1">
    <citation type="submission" date="2019-10" db="EMBL/GenBank/DDBJ databases">
        <title>The Genome Sequence of Clostridium tarantellae Isolated from Fish Brain.</title>
        <authorList>
            <person name="Bano L."/>
            <person name="Kiel M."/>
            <person name="Sales G."/>
            <person name="Doxey A.C."/>
            <person name="Mansfield M.J."/>
            <person name="Schiavone M."/>
            <person name="Rossetto O."/>
            <person name="Pirazzini M."/>
            <person name="Dobrindt U."/>
            <person name="Montecucco C."/>
        </authorList>
    </citation>
    <scope>NUCLEOTIDE SEQUENCE [LARGE SCALE GENOMIC DNA]</scope>
    <source>
        <strain evidence="11 12">DSM 3997</strain>
    </source>
</reference>
<dbReference type="Proteomes" id="UP000430345">
    <property type="component" value="Unassembled WGS sequence"/>
</dbReference>
<dbReference type="GO" id="GO:0004308">
    <property type="term" value="F:exo-alpha-sialidase activity"/>
    <property type="evidence" value="ECO:0007669"/>
    <property type="project" value="UniProtKB-EC"/>
</dbReference>
<dbReference type="InterPro" id="IPR000421">
    <property type="entry name" value="FA58C"/>
</dbReference>
<sequence>MNCKKVTAILTAAVIFYGSSLSAVNVNALSNTKNEKVTNLSEKIAIVEEKIPQSELTAVATSQESRDPASSAIDGNINTMWHTPWNGLAKLPQSLTINLGNKRNISSIVVNPRATESNGIITKYEIYAINNGKETLIKSGRWEQESKRNVISFENSVEADAIKITALEGVGGWASIAEVNVYEKSKETAPIKSYGNTVIKNNGDEVDISNDIDALKNLEEGTIIARFNSNDISSVHSILGISNNKTNNGHFHLYTTGSRIGMEVRNQTEEGNTPNGTTNLAHVYADVSLNKGINTLALKVNKNEGYTLYLNGKIVKTFADNNAKFLDDITGLNSAFLGKVKRNSGNEYLYKGNIDFVNIYKEPLSDNYILKITGETAKPSVDENLPEGVYKSDVIDVFKPGELGSNNFRIPSIITTLKGTLLSGIDVRVGGGHDSPNNIDTAVKRSVDGGMTWDEGQVVINYPDKASTIDSSLLQDKETGRIFLLVDAFPDGYGAFQAKHGSGFKTINGERCMILLDENNIEFYAKPDGKIIDKDGNATVYTVDAQNNLYENGVKIGNTFAKTSKFKAFGTSYLALIHSDDDGQTWSEPKIISGQFKKEWMSFLGTGPGVGHQIKNGDHKGRLVFPVYSLNLNKKQNSAVIYSDDGGETWNLGESPNDGRIEGNTVLSAESLNNNAYELTESQVVEMPNGQLKLFMRNRNGYTRIATSFDGGETWDEHVELDKDLREPYCQLSVINYSKKVDGKDALIFSNPDATSRANGAVKIGLINEVGTYENGEPKYDFEWKYNKLIKPGYYAYSSLTELSDGKIGLFYEGTDNREMSFTSMNTEYIKYNPDEQAPAAKVKSIKVLNDKSYSAGDDISLKVIFDQAVSIIGDRTLNVSIGNELSSFTMLPSESAKEYVFTGKIPENIKNGQYDITVKANKNTNIYNIYNKLSTISNDIVLEDKIQIENSDKDITPGKVENLKAINITNKSLKLKWDKPLTSENIREYVLYKDGVELTRVNGEITEFNIEDLKSNTLYGFKILAIGENNKKGRPVSINMRTLKE</sequence>
<dbReference type="InterPro" id="IPR026856">
    <property type="entry name" value="Sialidase_fam"/>
</dbReference>
<name>A0A6I1MQ39_9CLOT</name>
<dbReference type="Gene3D" id="2.40.220.10">
    <property type="entry name" value="Intramolecular Trans-sialidase, Domain 3"/>
    <property type="match status" value="1"/>
</dbReference>
<evidence type="ECO:0000259" key="10">
    <source>
        <dbReference type="PROSITE" id="PS50853"/>
    </source>
</evidence>
<dbReference type="Pfam" id="PF00754">
    <property type="entry name" value="F5_F8_type_C"/>
    <property type="match status" value="1"/>
</dbReference>
<dbReference type="SUPFAM" id="SSF50939">
    <property type="entry name" value="Sialidases"/>
    <property type="match status" value="1"/>
</dbReference>
<dbReference type="Gene3D" id="2.60.120.260">
    <property type="entry name" value="Galactose-binding domain-like"/>
    <property type="match status" value="1"/>
</dbReference>
<accession>A0A6I1MQ39</accession>
<evidence type="ECO:0000256" key="4">
    <source>
        <dbReference type="ARBA" id="ARBA00022729"/>
    </source>
</evidence>
<feature type="domain" description="Fibronectin type-III" evidence="10">
    <location>
        <begin position="960"/>
        <end position="1046"/>
    </location>
</feature>